<reference evidence="1 2" key="1">
    <citation type="journal article" date="2009" name="Nat. Genet.">
        <title>The genome of the cucumber, Cucumis sativus L.</title>
        <authorList>
            <person name="Huang S."/>
            <person name="Li R."/>
            <person name="Zhang Z."/>
            <person name="Li L."/>
            <person name="Gu X."/>
            <person name="Fan W."/>
            <person name="Lucas W.J."/>
            <person name="Wang X."/>
            <person name="Xie B."/>
            <person name="Ni P."/>
            <person name="Ren Y."/>
            <person name="Zhu H."/>
            <person name="Li J."/>
            <person name="Lin K."/>
            <person name="Jin W."/>
            <person name="Fei Z."/>
            <person name="Li G."/>
            <person name="Staub J."/>
            <person name="Kilian A."/>
            <person name="van der Vossen E.A."/>
            <person name="Wu Y."/>
            <person name="Guo J."/>
            <person name="He J."/>
            <person name="Jia Z."/>
            <person name="Ren Y."/>
            <person name="Tian G."/>
            <person name="Lu Y."/>
            <person name="Ruan J."/>
            <person name="Qian W."/>
            <person name="Wang M."/>
            <person name="Huang Q."/>
            <person name="Li B."/>
            <person name="Xuan Z."/>
            <person name="Cao J."/>
            <person name="Asan"/>
            <person name="Wu Z."/>
            <person name="Zhang J."/>
            <person name="Cai Q."/>
            <person name="Bai Y."/>
            <person name="Zhao B."/>
            <person name="Han Y."/>
            <person name="Li Y."/>
            <person name="Li X."/>
            <person name="Wang S."/>
            <person name="Shi Q."/>
            <person name="Liu S."/>
            <person name="Cho W.K."/>
            <person name="Kim J.Y."/>
            <person name="Xu Y."/>
            <person name="Heller-Uszynska K."/>
            <person name="Miao H."/>
            <person name="Cheng Z."/>
            <person name="Zhang S."/>
            <person name="Wu J."/>
            <person name="Yang Y."/>
            <person name="Kang H."/>
            <person name="Li M."/>
            <person name="Liang H."/>
            <person name="Ren X."/>
            <person name="Shi Z."/>
            <person name="Wen M."/>
            <person name="Jian M."/>
            <person name="Yang H."/>
            <person name="Zhang G."/>
            <person name="Yang Z."/>
            <person name="Chen R."/>
            <person name="Liu S."/>
            <person name="Li J."/>
            <person name="Ma L."/>
            <person name="Liu H."/>
            <person name="Zhou Y."/>
            <person name="Zhao J."/>
            <person name="Fang X."/>
            <person name="Li G."/>
            <person name="Fang L."/>
            <person name="Li Y."/>
            <person name="Liu D."/>
            <person name="Zheng H."/>
            <person name="Zhang Y."/>
            <person name="Qin N."/>
            <person name="Li Z."/>
            <person name="Yang G."/>
            <person name="Yang S."/>
            <person name="Bolund L."/>
            <person name="Kristiansen K."/>
            <person name="Zheng H."/>
            <person name="Li S."/>
            <person name="Zhang X."/>
            <person name="Yang H."/>
            <person name="Wang J."/>
            <person name="Sun R."/>
            <person name="Zhang B."/>
            <person name="Jiang S."/>
            <person name="Wang J."/>
            <person name="Du Y."/>
            <person name="Li S."/>
        </authorList>
    </citation>
    <scope>NUCLEOTIDE SEQUENCE [LARGE SCALE GENOMIC DNA]</scope>
    <source>
        <strain evidence="2">cv. 9930</strain>
    </source>
</reference>
<protein>
    <submittedName>
        <fullName evidence="1">Uncharacterized protein</fullName>
    </submittedName>
</protein>
<evidence type="ECO:0000313" key="1">
    <source>
        <dbReference type="EMBL" id="KGN48452.1"/>
    </source>
</evidence>
<reference evidence="1 2" key="4">
    <citation type="journal article" date="2011" name="BMC Genomics">
        <title>RNA-Seq improves annotation of protein-coding genes in the cucumber genome.</title>
        <authorList>
            <person name="Li Z."/>
            <person name="Zhang Z."/>
            <person name="Yan P."/>
            <person name="Huang S."/>
            <person name="Fei Z."/>
            <person name="Lin K."/>
        </authorList>
    </citation>
    <scope>NUCLEOTIDE SEQUENCE [LARGE SCALE GENOMIC DNA]</scope>
    <source>
        <strain evidence="2">cv. 9930</strain>
    </source>
</reference>
<dbReference type="EMBL" id="CM002927">
    <property type="protein sequence ID" value="KGN48452.1"/>
    <property type="molecule type" value="Genomic_DNA"/>
</dbReference>
<reference evidence="1 2" key="3">
    <citation type="journal article" date="2010" name="BMC Genomics">
        <title>Transcriptome sequencing and comparative analysis of cucumber flowers with different sex types.</title>
        <authorList>
            <person name="Guo S."/>
            <person name="Zheng Y."/>
            <person name="Joung J.G."/>
            <person name="Liu S."/>
            <person name="Zhang Z."/>
            <person name="Crasta O.R."/>
            <person name="Sobral B.W."/>
            <person name="Xu Y."/>
            <person name="Huang S."/>
            <person name="Fei Z."/>
        </authorList>
    </citation>
    <scope>NUCLEOTIDE SEQUENCE [LARGE SCALE GENOMIC DNA]</scope>
    <source>
        <strain evidence="2">cv. 9930</strain>
    </source>
</reference>
<organism evidence="1 2">
    <name type="scientific">Cucumis sativus</name>
    <name type="common">Cucumber</name>
    <dbReference type="NCBI Taxonomy" id="3659"/>
    <lineage>
        <taxon>Eukaryota</taxon>
        <taxon>Viridiplantae</taxon>
        <taxon>Streptophyta</taxon>
        <taxon>Embryophyta</taxon>
        <taxon>Tracheophyta</taxon>
        <taxon>Spermatophyta</taxon>
        <taxon>Magnoliopsida</taxon>
        <taxon>eudicotyledons</taxon>
        <taxon>Gunneridae</taxon>
        <taxon>Pentapetalae</taxon>
        <taxon>rosids</taxon>
        <taxon>fabids</taxon>
        <taxon>Cucurbitales</taxon>
        <taxon>Cucurbitaceae</taxon>
        <taxon>Benincaseae</taxon>
        <taxon>Cucumis</taxon>
    </lineage>
</organism>
<reference evidence="1 2" key="2">
    <citation type="journal article" date="2009" name="PLoS ONE">
        <title>An integrated genetic and cytogenetic map of the cucumber genome.</title>
        <authorList>
            <person name="Ren Y."/>
            <person name="Zhang Z."/>
            <person name="Liu J."/>
            <person name="Staub J.E."/>
            <person name="Han Y."/>
            <person name="Cheng Z."/>
            <person name="Li X."/>
            <person name="Lu J."/>
            <person name="Miao H."/>
            <person name="Kang H."/>
            <person name="Xie B."/>
            <person name="Gu X."/>
            <person name="Wang X."/>
            <person name="Du Y."/>
            <person name="Jin W."/>
            <person name="Huang S."/>
        </authorList>
    </citation>
    <scope>NUCLEOTIDE SEQUENCE [LARGE SCALE GENOMIC DNA]</scope>
    <source>
        <strain evidence="2">cv. 9930</strain>
    </source>
</reference>
<name>A0A0A0KJA2_CUCSA</name>
<keyword evidence="2" id="KW-1185">Reference proteome</keyword>
<gene>
    <name evidence="1" type="ORF">Csa_6G487730</name>
</gene>
<dbReference type="Gramene" id="KGN48452">
    <property type="protein sequence ID" value="KGN48452"/>
    <property type="gene ID" value="Csa_6G487730"/>
</dbReference>
<accession>A0A0A0KJA2</accession>
<evidence type="ECO:0000313" key="2">
    <source>
        <dbReference type="Proteomes" id="UP000029981"/>
    </source>
</evidence>
<proteinExistence type="predicted"/>
<sequence length="87" mass="9225">MEDGMPGAGPLHTAAALARLRLSGCPRTLHSQLPQIYSSHELPAAPSVSPSILSYLSLSFSLRITEVQPLHAVGEIAPPSFIVQIPK</sequence>
<dbReference type="AlphaFoldDB" id="A0A0A0KJA2"/>
<dbReference type="Proteomes" id="UP000029981">
    <property type="component" value="Chromosome 6"/>
</dbReference>